<protein>
    <submittedName>
        <fullName evidence="2">Glycosyltransferase</fullName>
    </submittedName>
</protein>
<keyword evidence="1" id="KW-0732">Signal</keyword>
<evidence type="ECO:0000313" key="2">
    <source>
        <dbReference type="EMBL" id="MFD1182857.1"/>
    </source>
</evidence>
<dbReference type="RefSeq" id="WP_240269991.1">
    <property type="nucleotide sequence ID" value="NZ_JAKSXN010000036.1"/>
</dbReference>
<dbReference type="Proteomes" id="UP001597211">
    <property type="component" value="Unassembled WGS sequence"/>
</dbReference>
<sequence>MRRICQKTAGFFILILMLANAPSVSANAGGAPVVEEPYQGQPVLSRHAGQTSPCPCHLEAERLRADMRKLWIDHASWTRDLQVSSLAGLEDREAVLARVLQNLQDIGDALQPYYGEEAGNRLTELLREHGRIAAELTEAIQKGHREDTYKYRADWQRNAEDLAIFLNKANPNWPAQELKPRLEQYLDQIEEGLNARLSKDWPTEARLYGEAEDQLIRLADMLAEGIVKQFPERFGITGPR</sequence>
<gene>
    <name evidence="2" type="ORF">ACFQ2Z_15965</name>
</gene>
<organism evidence="2 3">
    <name type="scientific">Paenibacillus timonensis</name>
    <dbReference type="NCBI Taxonomy" id="225915"/>
    <lineage>
        <taxon>Bacteria</taxon>
        <taxon>Bacillati</taxon>
        <taxon>Bacillota</taxon>
        <taxon>Bacilli</taxon>
        <taxon>Bacillales</taxon>
        <taxon>Paenibacillaceae</taxon>
        <taxon>Paenibacillus</taxon>
    </lineage>
</organism>
<comment type="caution">
    <text evidence="2">The sequence shown here is derived from an EMBL/GenBank/DDBJ whole genome shotgun (WGS) entry which is preliminary data.</text>
</comment>
<reference evidence="3" key="1">
    <citation type="journal article" date="2019" name="Int. J. Syst. Evol. Microbiol.">
        <title>The Global Catalogue of Microorganisms (GCM) 10K type strain sequencing project: providing services to taxonomists for standard genome sequencing and annotation.</title>
        <authorList>
            <consortium name="The Broad Institute Genomics Platform"/>
            <consortium name="The Broad Institute Genome Sequencing Center for Infectious Disease"/>
            <person name="Wu L."/>
            <person name="Ma J."/>
        </authorList>
    </citation>
    <scope>NUCLEOTIDE SEQUENCE [LARGE SCALE GENOMIC DNA]</scope>
    <source>
        <strain evidence="3">CCUG 48216</strain>
    </source>
</reference>
<keyword evidence="3" id="KW-1185">Reference proteome</keyword>
<proteinExistence type="predicted"/>
<accession>A0ABW3SDM9</accession>
<feature type="chain" id="PRO_5046597272" evidence="1">
    <location>
        <begin position="29"/>
        <end position="240"/>
    </location>
</feature>
<name>A0ABW3SDM9_9BACL</name>
<evidence type="ECO:0000313" key="3">
    <source>
        <dbReference type="Proteomes" id="UP001597211"/>
    </source>
</evidence>
<evidence type="ECO:0000256" key="1">
    <source>
        <dbReference type="SAM" id="SignalP"/>
    </source>
</evidence>
<dbReference type="EMBL" id="JBHTKZ010000032">
    <property type="protein sequence ID" value="MFD1182857.1"/>
    <property type="molecule type" value="Genomic_DNA"/>
</dbReference>
<feature type="signal peptide" evidence="1">
    <location>
        <begin position="1"/>
        <end position="28"/>
    </location>
</feature>